<proteinExistence type="inferred from homology"/>
<keyword evidence="2 6" id="KW-0699">rRNA-binding</keyword>
<dbReference type="GO" id="GO:0005840">
    <property type="term" value="C:ribosome"/>
    <property type="evidence" value="ECO:0007669"/>
    <property type="project" value="UniProtKB-KW"/>
</dbReference>
<comment type="caution">
    <text evidence="8">The sequence shown here is derived from an EMBL/GenBank/DDBJ whole genome shotgun (WGS) entry which is preliminary data.</text>
</comment>
<sequence length="103" mass="11516">MPTFAIIETGGKQYRVSAGTKVKVERLDVQPGESVSFDKVLLRVDGEKVKIGTPYISGASVAAKVSREGRDRKVIVFKYHSKTRQRKKKGHRQPFTEVEVVSI</sequence>
<dbReference type="NCBIfam" id="TIGR00061">
    <property type="entry name" value="L21"/>
    <property type="match status" value="1"/>
</dbReference>
<evidence type="ECO:0000256" key="6">
    <source>
        <dbReference type="HAMAP-Rule" id="MF_01363"/>
    </source>
</evidence>
<evidence type="ECO:0000313" key="8">
    <source>
        <dbReference type="EMBL" id="OGY99462.1"/>
    </source>
</evidence>
<keyword evidence="3 6" id="KW-0694">RNA-binding</keyword>
<keyword evidence="4 6" id="KW-0689">Ribosomal protein</keyword>
<dbReference type="GO" id="GO:0019843">
    <property type="term" value="F:rRNA binding"/>
    <property type="evidence" value="ECO:0007669"/>
    <property type="project" value="UniProtKB-UniRule"/>
</dbReference>
<dbReference type="GO" id="GO:0003735">
    <property type="term" value="F:structural constituent of ribosome"/>
    <property type="evidence" value="ECO:0007669"/>
    <property type="project" value="InterPro"/>
</dbReference>
<dbReference type="EMBL" id="MHLA01000015">
    <property type="protein sequence ID" value="OGY99462.1"/>
    <property type="molecule type" value="Genomic_DNA"/>
</dbReference>
<dbReference type="STRING" id="1798650.A2945_01230"/>
<dbReference type="InterPro" id="IPR001787">
    <property type="entry name" value="Ribosomal_bL21"/>
</dbReference>
<dbReference type="PANTHER" id="PTHR21349:SF0">
    <property type="entry name" value="LARGE RIBOSOMAL SUBUNIT PROTEIN BL21M"/>
    <property type="match status" value="1"/>
</dbReference>
<protein>
    <recommendedName>
        <fullName evidence="6">Large ribosomal subunit protein bL21</fullName>
    </recommendedName>
</protein>
<dbReference type="HAMAP" id="MF_01363">
    <property type="entry name" value="Ribosomal_bL21"/>
    <property type="match status" value="1"/>
</dbReference>
<dbReference type="SUPFAM" id="SSF141091">
    <property type="entry name" value="L21p-like"/>
    <property type="match status" value="1"/>
</dbReference>
<evidence type="ECO:0000256" key="5">
    <source>
        <dbReference type="ARBA" id="ARBA00023274"/>
    </source>
</evidence>
<dbReference type="GO" id="GO:1990904">
    <property type="term" value="C:ribonucleoprotein complex"/>
    <property type="evidence" value="ECO:0007669"/>
    <property type="project" value="UniProtKB-KW"/>
</dbReference>
<dbReference type="Proteomes" id="UP000178880">
    <property type="component" value="Unassembled WGS sequence"/>
</dbReference>
<dbReference type="GO" id="GO:0006412">
    <property type="term" value="P:translation"/>
    <property type="evidence" value="ECO:0007669"/>
    <property type="project" value="UniProtKB-UniRule"/>
</dbReference>
<dbReference type="InterPro" id="IPR028909">
    <property type="entry name" value="bL21-like"/>
</dbReference>
<evidence type="ECO:0000313" key="9">
    <source>
        <dbReference type="Proteomes" id="UP000178880"/>
    </source>
</evidence>
<comment type="similarity">
    <text evidence="1 6 7">Belongs to the bacterial ribosomal protein bL21 family.</text>
</comment>
<dbReference type="PROSITE" id="PS01169">
    <property type="entry name" value="RIBOSOMAL_L21"/>
    <property type="match status" value="1"/>
</dbReference>
<comment type="subunit">
    <text evidence="6">Part of the 50S ribosomal subunit. Contacts protein L20.</text>
</comment>
<evidence type="ECO:0000256" key="3">
    <source>
        <dbReference type="ARBA" id="ARBA00022884"/>
    </source>
</evidence>
<dbReference type="GO" id="GO:0005737">
    <property type="term" value="C:cytoplasm"/>
    <property type="evidence" value="ECO:0007669"/>
    <property type="project" value="UniProtKB-ARBA"/>
</dbReference>
<organism evidence="8 9">
    <name type="scientific">Candidatus Liptonbacteria bacterium RIFCSPLOWO2_01_FULL_52_25</name>
    <dbReference type="NCBI Taxonomy" id="1798650"/>
    <lineage>
        <taxon>Bacteria</taxon>
        <taxon>Candidatus Liptoniibacteriota</taxon>
    </lineage>
</organism>
<dbReference type="InterPro" id="IPR018258">
    <property type="entry name" value="Ribosomal_bL21_CS"/>
</dbReference>
<gene>
    <name evidence="6" type="primary">rplU</name>
    <name evidence="8" type="ORF">A2945_01230</name>
</gene>
<evidence type="ECO:0000256" key="1">
    <source>
        <dbReference type="ARBA" id="ARBA00008563"/>
    </source>
</evidence>
<dbReference type="AlphaFoldDB" id="A0A1G2CDI2"/>
<dbReference type="Pfam" id="PF00829">
    <property type="entry name" value="Ribosomal_L21p"/>
    <property type="match status" value="1"/>
</dbReference>
<dbReference type="InterPro" id="IPR036164">
    <property type="entry name" value="bL21-like_sf"/>
</dbReference>
<comment type="function">
    <text evidence="6 7">This protein binds to 23S rRNA in the presence of protein L20.</text>
</comment>
<evidence type="ECO:0000256" key="2">
    <source>
        <dbReference type="ARBA" id="ARBA00022730"/>
    </source>
</evidence>
<keyword evidence="5 6" id="KW-0687">Ribonucleoprotein</keyword>
<reference evidence="8 9" key="1">
    <citation type="journal article" date="2016" name="Nat. Commun.">
        <title>Thousands of microbial genomes shed light on interconnected biogeochemical processes in an aquifer system.</title>
        <authorList>
            <person name="Anantharaman K."/>
            <person name="Brown C.T."/>
            <person name="Hug L.A."/>
            <person name="Sharon I."/>
            <person name="Castelle C.J."/>
            <person name="Probst A.J."/>
            <person name="Thomas B.C."/>
            <person name="Singh A."/>
            <person name="Wilkins M.J."/>
            <person name="Karaoz U."/>
            <person name="Brodie E.L."/>
            <person name="Williams K.H."/>
            <person name="Hubbard S.S."/>
            <person name="Banfield J.F."/>
        </authorList>
    </citation>
    <scope>NUCLEOTIDE SEQUENCE [LARGE SCALE GENOMIC DNA]</scope>
</reference>
<evidence type="ECO:0000256" key="4">
    <source>
        <dbReference type="ARBA" id="ARBA00022980"/>
    </source>
</evidence>
<name>A0A1G2CDI2_9BACT</name>
<dbReference type="PANTHER" id="PTHR21349">
    <property type="entry name" value="50S RIBOSOMAL PROTEIN L21"/>
    <property type="match status" value="1"/>
</dbReference>
<accession>A0A1G2CDI2</accession>
<evidence type="ECO:0000256" key="7">
    <source>
        <dbReference type="RuleBase" id="RU000562"/>
    </source>
</evidence>